<sequence length="115" mass="12623">MKKMVPDFCRFLCEGCRCMVCPTVCPTRPSACSQGTYQLPVYVILIIADSVYDFHCHAAHAAGAPTVEQYLNEVLIMRCCSLNGEAQNGTHAPSHRIVPKTRNCVLSTCGALHYS</sequence>
<protein>
    <submittedName>
        <fullName evidence="1">Uncharacterized protein</fullName>
    </submittedName>
</protein>
<organism evidence="1 2">
    <name type="scientific">Ceratodon purpureus</name>
    <name type="common">Fire moss</name>
    <name type="synonym">Dicranum purpureum</name>
    <dbReference type="NCBI Taxonomy" id="3225"/>
    <lineage>
        <taxon>Eukaryota</taxon>
        <taxon>Viridiplantae</taxon>
        <taxon>Streptophyta</taxon>
        <taxon>Embryophyta</taxon>
        <taxon>Bryophyta</taxon>
        <taxon>Bryophytina</taxon>
        <taxon>Bryopsida</taxon>
        <taxon>Dicranidae</taxon>
        <taxon>Pseudoditrichales</taxon>
        <taxon>Ditrichaceae</taxon>
        <taxon>Ceratodon</taxon>
    </lineage>
</organism>
<dbReference type="EMBL" id="CM026428">
    <property type="protein sequence ID" value="KAG0567556.1"/>
    <property type="molecule type" value="Genomic_DNA"/>
</dbReference>
<comment type="caution">
    <text evidence="1">The sequence shown here is derived from an EMBL/GenBank/DDBJ whole genome shotgun (WGS) entry which is preliminary data.</text>
</comment>
<accession>A0A8T0H6H3</accession>
<name>A0A8T0H6H3_CERPU</name>
<gene>
    <name evidence="1" type="ORF">KC19_7G143000</name>
</gene>
<dbReference type="Proteomes" id="UP000822688">
    <property type="component" value="Chromosome 7"/>
</dbReference>
<proteinExistence type="predicted"/>
<evidence type="ECO:0000313" key="1">
    <source>
        <dbReference type="EMBL" id="KAG0567556.1"/>
    </source>
</evidence>
<reference evidence="1" key="1">
    <citation type="submission" date="2020-06" db="EMBL/GenBank/DDBJ databases">
        <title>WGS assembly of Ceratodon purpureus strain R40.</title>
        <authorList>
            <person name="Carey S.B."/>
            <person name="Jenkins J."/>
            <person name="Shu S."/>
            <person name="Lovell J.T."/>
            <person name="Sreedasyam A."/>
            <person name="Maumus F."/>
            <person name="Tiley G.P."/>
            <person name="Fernandez-Pozo N."/>
            <person name="Barry K."/>
            <person name="Chen C."/>
            <person name="Wang M."/>
            <person name="Lipzen A."/>
            <person name="Daum C."/>
            <person name="Saski C.A."/>
            <person name="Payton A.C."/>
            <person name="Mcbreen J.C."/>
            <person name="Conrad R.E."/>
            <person name="Kollar L.M."/>
            <person name="Olsson S."/>
            <person name="Huttunen S."/>
            <person name="Landis J.B."/>
            <person name="Wickett N.J."/>
            <person name="Johnson M.G."/>
            <person name="Rensing S.A."/>
            <person name="Grimwood J."/>
            <person name="Schmutz J."/>
            <person name="Mcdaniel S.F."/>
        </authorList>
    </citation>
    <scope>NUCLEOTIDE SEQUENCE</scope>
    <source>
        <strain evidence="1">R40</strain>
    </source>
</reference>
<evidence type="ECO:0000313" key="2">
    <source>
        <dbReference type="Proteomes" id="UP000822688"/>
    </source>
</evidence>
<keyword evidence="2" id="KW-1185">Reference proteome</keyword>
<dbReference type="AlphaFoldDB" id="A0A8T0H6H3"/>